<dbReference type="GO" id="GO:0016651">
    <property type="term" value="F:oxidoreductase activity, acting on NAD(P)H"/>
    <property type="evidence" value="ECO:0007669"/>
    <property type="project" value="InterPro"/>
</dbReference>
<evidence type="ECO:0000313" key="4">
    <source>
        <dbReference type="Proteomes" id="UP000283509"/>
    </source>
</evidence>
<gene>
    <name evidence="3" type="ORF">C7M84_020835</name>
</gene>
<feature type="domain" description="Amine oxidase" evidence="2">
    <location>
        <begin position="54"/>
        <end position="298"/>
    </location>
</feature>
<sequence length="582" mass="64568">MATSRSPHDKECTADLGAQYISATPEYAKLHTTYYEELINAGVLAPLTTKVVGMKVTDEGTKHYVTPSGVSSIVKHFMKEADIDAKFGHHVSSIETNDGKWNVKTQQGEADNFDAVVLTMPVPQLFGLTGSVKELLEKDEKLRSNLQAVDYSSRYALGLFYEKGTSISLKDSEASAQYVTNDPIIRFVAIDNQKRGAEDNAPSVVIHTSVPFGKAHVEKTPEQVQPMLVKRVKEMFPEWPEPNFIKCQKWRFSQVSSAYPGLPGCVTLSDGLVVGGDGFTHSNMDGCIESAKAIAAAVVHHDFEYDTFLLLENDSARNINTEVDGRPVINTPKEYLMAASDGTSSHSCSHKRRCNSPRHDSYHSHSLSSLFITSLAKRFLGKRHSRTMGQLSTRRAHGLTVTHRHRHITHPNQLLTHGCSRLGLTSLTSHSLHSRQTSLTVTVRVRGGVRQCVRSGSHLTGTIPCLLSKRGNVIVNEEMSHVQDEVGKLQQHLSLLREQYVKLQERYTALEQQHAIVTAGTQVSEGEDSFVTRLLRFVADLYDKEKDINGQPCIIRTKHSVLAAVTTYGTSGYPDETQWTMK</sequence>
<dbReference type="PANTHER" id="PTHR23357">
    <property type="entry name" value="RENALASE"/>
    <property type="match status" value="1"/>
</dbReference>
<proteinExistence type="predicted"/>
<dbReference type="Gene3D" id="3.50.50.60">
    <property type="entry name" value="FAD/NAD(P)-binding domain"/>
    <property type="match status" value="1"/>
</dbReference>
<evidence type="ECO:0000259" key="2">
    <source>
        <dbReference type="Pfam" id="PF01593"/>
    </source>
</evidence>
<dbReference type="InterPro" id="IPR002937">
    <property type="entry name" value="Amino_oxidase"/>
</dbReference>
<dbReference type="OrthoDB" id="6381623at2759"/>
<accession>A0A423SB07</accession>
<evidence type="ECO:0000313" key="3">
    <source>
        <dbReference type="EMBL" id="ROT61390.1"/>
    </source>
</evidence>
<dbReference type="Gene3D" id="3.90.660.10">
    <property type="match status" value="1"/>
</dbReference>
<comment type="caution">
    <text evidence="3">The sequence shown here is derived from an EMBL/GenBank/DDBJ whole genome shotgun (WGS) entry which is preliminary data.</text>
</comment>
<dbReference type="InterPro" id="IPR040174">
    <property type="entry name" value="RNLS"/>
</dbReference>
<reference evidence="3 4" key="1">
    <citation type="submission" date="2018-04" db="EMBL/GenBank/DDBJ databases">
        <authorList>
            <person name="Zhang X."/>
            <person name="Yuan J."/>
            <person name="Li F."/>
            <person name="Xiang J."/>
        </authorList>
    </citation>
    <scope>NUCLEOTIDE SEQUENCE [LARGE SCALE GENOMIC DNA]</scope>
    <source>
        <tissue evidence="3">Muscle</tissue>
    </source>
</reference>
<reference evidence="3 4" key="2">
    <citation type="submission" date="2019-01" db="EMBL/GenBank/DDBJ databases">
        <title>The decoding of complex shrimp genome reveals the adaptation for benthos swimmer, frequently molting mechanism and breeding impact on genome.</title>
        <authorList>
            <person name="Sun Y."/>
            <person name="Gao Y."/>
            <person name="Yu Y."/>
        </authorList>
    </citation>
    <scope>NUCLEOTIDE SEQUENCE [LARGE SCALE GENOMIC DNA]</scope>
    <source>
        <tissue evidence="3">Muscle</tissue>
    </source>
</reference>
<dbReference type="AlphaFoldDB" id="A0A423SB07"/>
<dbReference type="GO" id="GO:0005576">
    <property type="term" value="C:extracellular region"/>
    <property type="evidence" value="ECO:0007669"/>
    <property type="project" value="TreeGrafter"/>
</dbReference>
<dbReference type="EMBL" id="QCYY01004196">
    <property type="protein sequence ID" value="ROT61390.1"/>
    <property type="molecule type" value="Genomic_DNA"/>
</dbReference>
<name>A0A423SB07_PENVA</name>
<dbReference type="PANTHER" id="PTHR23357:SF1">
    <property type="entry name" value="RENALASE"/>
    <property type="match status" value="1"/>
</dbReference>
<keyword evidence="4" id="KW-1185">Reference proteome</keyword>
<dbReference type="STRING" id="6689.A0A423SB07"/>
<keyword evidence="1" id="KW-0175">Coiled coil</keyword>
<feature type="coiled-coil region" evidence="1">
    <location>
        <begin position="486"/>
        <end position="513"/>
    </location>
</feature>
<dbReference type="Proteomes" id="UP000283509">
    <property type="component" value="Unassembled WGS sequence"/>
</dbReference>
<dbReference type="SUPFAM" id="SSF51905">
    <property type="entry name" value="FAD/NAD(P)-binding domain"/>
    <property type="match status" value="1"/>
</dbReference>
<organism evidence="3 4">
    <name type="scientific">Penaeus vannamei</name>
    <name type="common">Whiteleg shrimp</name>
    <name type="synonym">Litopenaeus vannamei</name>
    <dbReference type="NCBI Taxonomy" id="6689"/>
    <lineage>
        <taxon>Eukaryota</taxon>
        <taxon>Metazoa</taxon>
        <taxon>Ecdysozoa</taxon>
        <taxon>Arthropoda</taxon>
        <taxon>Crustacea</taxon>
        <taxon>Multicrustacea</taxon>
        <taxon>Malacostraca</taxon>
        <taxon>Eumalacostraca</taxon>
        <taxon>Eucarida</taxon>
        <taxon>Decapoda</taxon>
        <taxon>Dendrobranchiata</taxon>
        <taxon>Penaeoidea</taxon>
        <taxon>Penaeidae</taxon>
        <taxon>Penaeus</taxon>
    </lineage>
</organism>
<dbReference type="Pfam" id="PF01593">
    <property type="entry name" value="Amino_oxidase"/>
    <property type="match status" value="1"/>
</dbReference>
<evidence type="ECO:0000256" key="1">
    <source>
        <dbReference type="SAM" id="Coils"/>
    </source>
</evidence>
<protein>
    <submittedName>
        <fullName evidence="3">Putative renalase isoform X2</fullName>
    </submittedName>
</protein>
<dbReference type="InterPro" id="IPR036188">
    <property type="entry name" value="FAD/NAD-bd_sf"/>
</dbReference>